<evidence type="ECO:0000313" key="1">
    <source>
        <dbReference type="EMBL" id="PON79258.1"/>
    </source>
</evidence>
<keyword evidence="2" id="KW-1185">Reference proteome</keyword>
<evidence type="ECO:0000313" key="2">
    <source>
        <dbReference type="Proteomes" id="UP000237105"/>
    </source>
</evidence>
<dbReference type="EMBL" id="JXTB01000005">
    <property type="protein sequence ID" value="PON79258.1"/>
    <property type="molecule type" value="Genomic_DNA"/>
</dbReference>
<protein>
    <submittedName>
        <fullName evidence="1">Uncharacterized protein</fullName>
    </submittedName>
</protein>
<reference evidence="2" key="1">
    <citation type="submission" date="2016-06" db="EMBL/GenBank/DDBJ databases">
        <title>Parallel loss of symbiosis genes in relatives of nitrogen-fixing non-legume Parasponia.</title>
        <authorList>
            <person name="Van Velzen R."/>
            <person name="Holmer R."/>
            <person name="Bu F."/>
            <person name="Rutten L."/>
            <person name="Van Zeijl A."/>
            <person name="Liu W."/>
            <person name="Santuari L."/>
            <person name="Cao Q."/>
            <person name="Sharma T."/>
            <person name="Shen D."/>
            <person name="Roswanjaya Y."/>
            <person name="Wardhani T."/>
            <person name="Kalhor M.S."/>
            <person name="Jansen J."/>
            <person name="Van den Hoogen J."/>
            <person name="Gungor B."/>
            <person name="Hartog M."/>
            <person name="Hontelez J."/>
            <person name="Verver J."/>
            <person name="Yang W.-C."/>
            <person name="Schijlen E."/>
            <person name="Repin R."/>
            <person name="Schilthuizen M."/>
            <person name="Schranz E."/>
            <person name="Heidstra R."/>
            <person name="Miyata K."/>
            <person name="Fedorova E."/>
            <person name="Kohlen W."/>
            <person name="Bisseling T."/>
            <person name="Smit S."/>
            <person name="Geurts R."/>
        </authorList>
    </citation>
    <scope>NUCLEOTIDE SEQUENCE [LARGE SCALE GENOMIC DNA]</scope>
    <source>
        <strain evidence="2">cv. WU1-14</strain>
    </source>
</reference>
<gene>
    <name evidence="1" type="ORF">PanWU01x14_013740</name>
</gene>
<name>A0A2P5E152_PARAD</name>
<organism evidence="1 2">
    <name type="scientific">Parasponia andersonii</name>
    <name type="common">Sponia andersonii</name>
    <dbReference type="NCBI Taxonomy" id="3476"/>
    <lineage>
        <taxon>Eukaryota</taxon>
        <taxon>Viridiplantae</taxon>
        <taxon>Streptophyta</taxon>
        <taxon>Embryophyta</taxon>
        <taxon>Tracheophyta</taxon>
        <taxon>Spermatophyta</taxon>
        <taxon>Magnoliopsida</taxon>
        <taxon>eudicotyledons</taxon>
        <taxon>Gunneridae</taxon>
        <taxon>Pentapetalae</taxon>
        <taxon>rosids</taxon>
        <taxon>fabids</taxon>
        <taxon>Rosales</taxon>
        <taxon>Cannabaceae</taxon>
        <taxon>Parasponia</taxon>
    </lineage>
</organism>
<sequence length="130" mass="14079">MASSIAQISVLGAPVDWSGKPDLRNPKDGPLGLETRKCDIDIDLGTTNPGNSISLRRPAQLRNAGETPLPLLVRPLHPACKTTSHLCAQITNPHLCLDLGILAFRSIVLTCCIQWSFRVIPKPLSCFSIL</sequence>
<dbReference type="Proteomes" id="UP000237105">
    <property type="component" value="Unassembled WGS sequence"/>
</dbReference>
<proteinExistence type="predicted"/>
<accession>A0A2P5E152</accession>
<comment type="caution">
    <text evidence="1">The sequence shown here is derived from an EMBL/GenBank/DDBJ whole genome shotgun (WGS) entry which is preliminary data.</text>
</comment>
<dbReference type="AlphaFoldDB" id="A0A2P5E152"/>